<comment type="similarity">
    <text evidence="1 2">Belongs to the BioY family.</text>
</comment>
<dbReference type="GO" id="GO:0015225">
    <property type="term" value="F:biotin transmembrane transporter activity"/>
    <property type="evidence" value="ECO:0007669"/>
    <property type="project" value="UniProtKB-UniRule"/>
</dbReference>
<evidence type="ECO:0000256" key="3">
    <source>
        <dbReference type="SAM" id="Phobius"/>
    </source>
</evidence>
<sequence length="169" mass="16977">MKALGVVLFAVLTALAAQISLPMVPVPMTLQSLAVGLAGGVLGARRGVAAMLLYLAAAAVGLPVLSDGRGGLAALVGPTAGYLVGFVLAVGAVGMAARRGWLTRPVTGITILSAAHLLILGFGVTWLAQGMGWTDALAGGFTPFLAGAVLKSAAAWLILAGLTRVSYWR</sequence>
<feature type="transmembrane region" description="Helical" evidence="3">
    <location>
        <begin position="48"/>
        <end position="66"/>
    </location>
</feature>
<dbReference type="Gene3D" id="1.10.1760.20">
    <property type="match status" value="1"/>
</dbReference>
<keyword evidence="2" id="KW-1003">Cell membrane</keyword>
<dbReference type="PANTHER" id="PTHR34295:SF1">
    <property type="entry name" value="BIOTIN TRANSPORTER BIOY"/>
    <property type="match status" value="1"/>
</dbReference>
<feature type="transmembrane region" description="Helical" evidence="3">
    <location>
        <begin position="109"/>
        <end position="128"/>
    </location>
</feature>
<dbReference type="EMBL" id="NCEQ01000014">
    <property type="protein sequence ID" value="OYX55319.1"/>
    <property type="molecule type" value="Genomic_DNA"/>
</dbReference>
<keyword evidence="2" id="KW-0813">Transport</keyword>
<dbReference type="AlphaFoldDB" id="A0A258HEZ5"/>
<protein>
    <recommendedName>
        <fullName evidence="2">Biotin transporter</fullName>
    </recommendedName>
</protein>
<dbReference type="GO" id="GO:0005886">
    <property type="term" value="C:plasma membrane"/>
    <property type="evidence" value="ECO:0007669"/>
    <property type="project" value="UniProtKB-SubCell"/>
</dbReference>
<feature type="transmembrane region" description="Helical" evidence="3">
    <location>
        <begin position="140"/>
        <end position="162"/>
    </location>
</feature>
<dbReference type="Proteomes" id="UP000216147">
    <property type="component" value="Unassembled WGS sequence"/>
</dbReference>
<feature type="transmembrane region" description="Helical" evidence="3">
    <location>
        <begin position="72"/>
        <end position="97"/>
    </location>
</feature>
<organism evidence="4 5">
    <name type="scientific">Brevundimonas subvibrioides</name>
    <dbReference type="NCBI Taxonomy" id="74313"/>
    <lineage>
        <taxon>Bacteria</taxon>
        <taxon>Pseudomonadati</taxon>
        <taxon>Pseudomonadota</taxon>
        <taxon>Alphaproteobacteria</taxon>
        <taxon>Caulobacterales</taxon>
        <taxon>Caulobacteraceae</taxon>
        <taxon>Brevundimonas</taxon>
    </lineage>
</organism>
<evidence type="ECO:0000313" key="5">
    <source>
        <dbReference type="Proteomes" id="UP000216147"/>
    </source>
</evidence>
<evidence type="ECO:0000313" key="4">
    <source>
        <dbReference type="EMBL" id="OYX55319.1"/>
    </source>
</evidence>
<name>A0A258HEZ5_9CAUL</name>
<comment type="caution">
    <text evidence="4">The sequence shown here is derived from an EMBL/GenBank/DDBJ whole genome shotgun (WGS) entry which is preliminary data.</text>
</comment>
<keyword evidence="3" id="KW-0812">Transmembrane</keyword>
<evidence type="ECO:0000256" key="2">
    <source>
        <dbReference type="PIRNR" id="PIRNR016661"/>
    </source>
</evidence>
<reference evidence="4 5" key="1">
    <citation type="submission" date="2017-03" db="EMBL/GenBank/DDBJ databases">
        <title>Lifting the veil on microbial sulfur biogeochemistry in mining wastewaters.</title>
        <authorList>
            <person name="Kantor R.S."/>
            <person name="Colenbrander Nelson T."/>
            <person name="Marshall S."/>
            <person name="Bennett D."/>
            <person name="Apte S."/>
            <person name="Camacho D."/>
            <person name="Thomas B.C."/>
            <person name="Warren L.A."/>
            <person name="Banfield J.F."/>
        </authorList>
    </citation>
    <scope>NUCLEOTIDE SEQUENCE [LARGE SCALE GENOMIC DNA]</scope>
    <source>
        <strain evidence="4">32-68-21</strain>
    </source>
</reference>
<accession>A0A258HEZ5</accession>
<comment type="subcellular location">
    <subcellularLocation>
        <location evidence="2">Cell membrane</location>
        <topology evidence="2">Multi-pass membrane protein</topology>
    </subcellularLocation>
</comment>
<dbReference type="Pfam" id="PF02632">
    <property type="entry name" value="BioY"/>
    <property type="match status" value="1"/>
</dbReference>
<dbReference type="PANTHER" id="PTHR34295">
    <property type="entry name" value="BIOTIN TRANSPORTER BIOY"/>
    <property type="match status" value="1"/>
</dbReference>
<dbReference type="PIRSF" id="PIRSF016661">
    <property type="entry name" value="BioY"/>
    <property type="match status" value="1"/>
</dbReference>
<evidence type="ECO:0000256" key="1">
    <source>
        <dbReference type="ARBA" id="ARBA00010692"/>
    </source>
</evidence>
<dbReference type="InterPro" id="IPR003784">
    <property type="entry name" value="BioY"/>
</dbReference>
<keyword evidence="2 3" id="KW-0472">Membrane</keyword>
<proteinExistence type="inferred from homology"/>
<keyword evidence="3" id="KW-1133">Transmembrane helix</keyword>
<gene>
    <name evidence="4" type="ORF">B7Y86_13390</name>
</gene>